<gene>
    <name evidence="3" type="ORF">GALMADRAFT_259539</name>
</gene>
<dbReference type="AlphaFoldDB" id="A0A067S603"/>
<evidence type="ECO:0000256" key="1">
    <source>
        <dbReference type="SAM" id="MobiDB-lite"/>
    </source>
</evidence>
<feature type="transmembrane region" description="Helical" evidence="2">
    <location>
        <begin position="27"/>
        <end position="44"/>
    </location>
</feature>
<proteinExistence type="predicted"/>
<feature type="region of interest" description="Disordered" evidence="1">
    <location>
        <begin position="224"/>
        <end position="244"/>
    </location>
</feature>
<organism evidence="3 4">
    <name type="scientific">Galerina marginata (strain CBS 339.88)</name>
    <dbReference type="NCBI Taxonomy" id="685588"/>
    <lineage>
        <taxon>Eukaryota</taxon>
        <taxon>Fungi</taxon>
        <taxon>Dikarya</taxon>
        <taxon>Basidiomycota</taxon>
        <taxon>Agaricomycotina</taxon>
        <taxon>Agaricomycetes</taxon>
        <taxon>Agaricomycetidae</taxon>
        <taxon>Agaricales</taxon>
        <taxon>Agaricineae</taxon>
        <taxon>Strophariaceae</taxon>
        <taxon>Galerina</taxon>
    </lineage>
</organism>
<evidence type="ECO:0000313" key="4">
    <source>
        <dbReference type="Proteomes" id="UP000027222"/>
    </source>
</evidence>
<keyword evidence="2" id="KW-0472">Membrane</keyword>
<evidence type="ECO:0000256" key="2">
    <source>
        <dbReference type="SAM" id="Phobius"/>
    </source>
</evidence>
<protein>
    <submittedName>
        <fullName evidence="3">Uncharacterized protein</fullName>
    </submittedName>
</protein>
<keyword evidence="2" id="KW-1133">Transmembrane helix</keyword>
<evidence type="ECO:0000313" key="3">
    <source>
        <dbReference type="EMBL" id="KDR66241.1"/>
    </source>
</evidence>
<feature type="region of interest" description="Disordered" evidence="1">
    <location>
        <begin position="122"/>
        <end position="143"/>
    </location>
</feature>
<sequence>MSPHPSLAWDTRLPQHSQPERSYLERYIFFFIFFILFVAILKKVQNHRPSERFDPALDELDVEAGTDVDGGWSLADDGGLYWDDASGVALPTAPCGPYHDNSRSNDDTYGAAVSSLVSFDDDAPSPADPFNGNSSSNVQPPEYDIQSSNAQKVQYLVAQLRTASYAARNEPEGSPGRRGIEVLRRRILEMVVIGNTNYASQPLPDLMDAPPPAYSDIVQVNGRDFVPPPSPPHSRPAPPRLIIP</sequence>
<accession>A0A067S603</accession>
<dbReference type="Proteomes" id="UP000027222">
    <property type="component" value="Unassembled WGS sequence"/>
</dbReference>
<name>A0A067S603_GALM3</name>
<dbReference type="EMBL" id="KL142425">
    <property type="protein sequence ID" value="KDR66241.1"/>
    <property type="molecule type" value="Genomic_DNA"/>
</dbReference>
<keyword evidence="4" id="KW-1185">Reference proteome</keyword>
<dbReference type="HOGENOM" id="CLU_1138069_0_0_1"/>
<feature type="compositionally biased region" description="Polar residues" evidence="1">
    <location>
        <begin position="131"/>
        <end position="143"/>
    </location>
</feature>
<reference evidence="4" key="1">
    <citation type="journal article" date="2014" name="Proc. Natl. Acad. Sci. U.S.A.">
        <title>Extensive sampling of basidiomycete genomes demonstrates inadequacy of the white-rot/brown-rot paradigm for wood decay fungi.</title>
        <authorList>
            <person name="Riley R."/>
            <person name="Salamov A.A."/>
            <person name="Brown D.W."/>
            <person name="Nagy L.G."/>
            <person name="Floudas D."/>
            <person name="Held B.W."/>
            <person name="Levasseur A."/>
            <person name="Lombard V."/>
            <person name="Morin E."/>
            <person name="Otillar R."/>
            <person name="Lindquist E.A."/>
            <person name="Sun H."/>
            <person name="LaButti K.M."/>
            <person name="Schmutz J."/>
            <person name="Jabbour D."/>
            <person name="Luo H."/>
            <person name="Baker S.E."/>
            <person name="Pisabarro A.G."/>
            <person name="Walton J.D."/>
            <person name="Blanchette R.A."/>
            <person name="Henrissat B."/>
            <person name="Martin F."/>
            <person name="Cullen D."/>
            <person name="Hibbett D.S."/>
            <person name="Grigoriev I.V."/>
        </authorList>
    </citation>
    <scope>NUCLEOTIDE SEQUENCE [LARGE SCALE GENOMIC DNA]</scope>
    <source>
        <strain evidence="4">CBS 339.88</strain>
    </source>
</reference>
<keyword evidence="2" id="KW-0812">Transmembrane</keyword>
<feature type="compositionally biased region" description="Pro residues" evidence="1">
    <location>
        <begin position="226"/>
        <end position="244"/>
    </location>
</feature>